<dbReference type="EMBL" id="FNMZ01000001">
    <property type="protein sequence ID" value="SDW40670.1"/>
    <property type="molecule type" value="Genomic_DNA"/>
</dbReference>
<accession>A0A1H2TA00</accession>
<protein>
    <submittedName>
        <fullName evidence="2">Acyl dehydratase</fullName>
    </submittedName>
</protein>
<evidence type="ECO:0000313" key="3">
    <source>
        <dbReference type="Proteomes" id="UP000199118"/>
    </source>
</evidence>
<dbReference type="InterPro" id="IPR052342">
    <property type="entry name" value="MCH/BMMD"/>
</dbReference>
<dbReference type="AlphaFoldDB" id="A0A1H2TA00"/>
<dbReference type="InterPro" id="IPR002539">
    <property type="entry name" value="MaoC-like_dom"/>
</dbReference>
<dbReference type="RefSeq" id="WP_092679922.1">
    <property type="nucleotide sequence ID" value="NZ_FNMZ01000001.1"/>
</dbReference>
<dbReference type="Proteomes" id="UP000199118">
    <property type="component" value="Unassembled WGS sequence"/>
</dbReference>
<organism evidence="2 3">
    <name type="scientific">Albimonas donghaensis</name>
    <dbReference type="NCBI Taxonomy" id="356660"/>
    <lineage>
        <taxon>Bacteria</taxon>
        <taxon>Pseudomonadati</taxon>
        <taxon>Pseudomonadota</taxon>
        <taxon>Alphaproteobacteria</taxon>
        <taxon>Rhodobacterales</taxon>
        <taxon>Paracoccaceae</taxon>
        <taxon>Albimonas</taxon>
    </lineage>
</organism>
<dbReference type="PANTHER" id="PTHR43664">
    <property type="entry name" value="MONOAMINE OXIDASE-RELATED"/>
    <property type="match status" value="1"/>
</dbReference>
<dbReference type="InterPro" id="IPR029069">
    <property type="entry name" value="HotDog_dom_sf"/>
</dbReference>
<keyword evidence="3" id="KW-1185">Reference proteome</keyword>
<dbReference type="SUPFAM" id="SSF54637">
    <property type="entry name" value="Thioesterase/thiol ester dehydrase-isomerase"/>
    <property type="match status" value="1"/>
</dbReference>
<dbReference type="STRING" id="356660.SAMN05444336_101931"/>
<dbReference type="Gene3D" id="3.10.129.10">
    <property type="entry name" value="Hotdog Thioesterase"/>
    <property type="match status" value="1"/>
</dbReference>
<name>A0A1H2TA00_9RHOB</name>
<gene>
    <name evidence="2" type="ORF">SAMN05444336_101931</name>
</gene>
<dbReference type="Pfam" id="PF01575">
    <property type="entry name" value="MaoC_dehydratas"/>
    <property type="match status" value="1"/>
</dbReference>
<reference evidence="2 3" key="1">
    <citation type="submission" date="2016-10" db="EMBL/GenBank/DDBJ databases">
        <authorList>
            <person name="de Groot N.N."/>
        </authorList>
    </citation>
    <scope>NUCLEOTIDE SEQUENCE [LARGE SCALE GENOMIC DNA]</scope>
    <source>
        <strain evidence="2 3">DSM 17890</strain>
    </source>
</reference>
<evidence type="ECO:0000313" key="2">
    <source>
        <dbReference type="EMBL" id="SDW40670.1"/>
    </source>
</evidence>
<dbReference type="PANTHER" id="PTHR43664:SF1">
    <property type="entry name" value="BETA-METHYLMALYL-COA DEHYDRATASE"/>
    <property type="match status" value="1"/>
</dbReference>
<sequence>MTDAPSPAPLRAPVWFEDLVPGAEIRTEGATITEASILDFAARWDPQPFHLDVEAAKGSIFGGLIASGFQTMMTAFRLLHAEKVMNPASQGSPGMESVRWLAPVRPGDTIRMVATVLEARVSASRPQLGIVRWHYSVLNQRDEAVMDWVSSGMFLRAPAHRPEATPGAGT</sequence>
<dbReference type="OrthoDB" id="9797938at2"/>
<dbReference type="CDD" id="cd03454">
    <property type="entry name" value="YdeM"/>
    <property type="match status" value="1"/>
</dbReference>
<feature type="domain" description="MaoC-like" evidence="1">
    <location>
        <begin position="21"/>
        <end position="122"/>
    </location>
</feature>
<proteinExistence type="predicted"/>
<evidence type="ECO:0000259" key="1">
    <source>
        <dbReference type="Pfam" id="PF01575"/>
    </source>
</evidence>